<dbReference type="InParanoid" id="A0A165DC69"/>
<proteinExistence type="predicted"/>
<protein>
    <recommendedName>
        <fullName evidence="2">SPX domain-containing protein</fullName>
    </recommendedName>
</protein>
<reference evidence="3 4" key="1">
    <citation type="journal article" date="2016" name="Mol. Biol. Evol.">
        <title>Comparative Genomics of Early-Diverging Mushroom-Forming Fungi Provides Insights into the Origins of Lignocellulose Decay Capabilities.</title>
        <authorList>
            <person name="Nagy L.G."/>
            <person name="Riley R."/>
            <person name="Tritt A."/>
            <person name="Adam C."/>
            <person name="Daum C."/>
            <person name="Floudas D."/>
            <person name="Sun H."/>
            <person name="Yadav J.S."/>
            <person name="Pangilinan J."/>
            <person name="Larsson K.H."/>
            <person name="Matsuura K."/>
            <person name="Barry K."/>
            <person name="Labutti K."/>
            <person name="Kuo R."/>
            <person name="Ohm R.A."/>
            <person name="Bhattacharya S.S."/>
            <person name="Shirouzu T."/>
            <person name="Yoshinaga Y."/>
            <person name="Martin F.M."/>
            <person name="Grigoriev I.V."/>
            <person name="Hibbett D.S."/>
        </authorList>
    </citation>
    <scope>NUCLEOTIDE SEQUENCE [LARGE SCALE GENOMIC DNA]</scope>
    <source>
        <strain evidence="3 4">93-53</strain>
    </source>
</reference>
<feature type="region of interest" description="Disordered" evidence="1">
    <location>
        <begin position="23"/>
        <end position="53"/>
    </location>
</feature>
<dbReference type="OrthoDB" id="9970435at2759"/>
<name>A0A165DC69_9APHY</name>
<organism evidence="3 4">
    <name type="scientific">Laetiporus sulphureus 93-53</name>
    <dbReference type="NCBI Taxonomy" id="1314785"/>
    <lineage>
        <taxon>Eukaryota</taxon>
        <taxon>Fungi</taxon>
        <taxon>Dikarya</taxon>
        <taxon>Basidiomycota</taxon>
        <taxon>Agaricomycotina</taxon>
        <taxon>Agaricomycetes</taxon>
        <taxon>Polyporales</taxon>
        <taxon>Laetiporus</taxon>
    </lineage>
</organism>
<evidence type="ECO:0000256" key="1">
    <source>
        <dbReference type="SAM" id="MobiDB-lite"/>
    </source>
</evidence>
<feature type="domain" description="SPX" evidence="2">
    <location>
        <begin position="1"/>
        <end position="277"/>
    </location>
</feature>
<evidence type="ECO:0000313" key="3">
    <source>
        <dbReference type="EMBL" id="KZT04537.1"/>
    </source>
</evidence>
<dbReference type="Pfam" id="PF03105">
    <property type="entry name" value="SPX"/>
    <property type="match status" value="1"/>
</dbReference>
<dbReference type="PROSITE" id="PS51382">
    <property type="entry name" value="SPX"/>
    <property type="match status" value="1"/>
</dbReference>
<dbReference type="RefSeq" id="XP_040762277.1">
    <property type="nucleotide sequence ID" value="XM_040909342.1"/>
</dbReference>
<dbReference type="InterPro" id="IPR004331">
    <property type="entry name" value="SPX_dom"/>
</dbReference>
<keyword evidence="4" id="KW-1185">Reference proteome</keyword>
<gene>
    <name evidence="3" type="ORF">LAESUDRAFT_728021</name>
</gene>
<evidence type="ECO:0000259" key="2">
    <source>
        <dbReference type="PROSITE" id="PS51382"/>
    </source>
</evidence>
<dbReference type="GeneID" id="63826371"/>
<sequence length="277" mass="30766">MYRDYRGLKKRITAVRRAQDESLIEPGDAMPLARSPYSSAGSGPRSVHSEAYGESTSHVIIRDATQQSTVGGSGTLEDQPASPTSLKTINIVSTSTSVLPRLRRRSTALSTMRTQVSPSPQELPLKLSEDEFVRASLDYTQASSIHVDEVGTAKAMTTPPWAPGSHPPLHELLPLLTPVQRAFFDMLDGELDKVESFFCAKERELSARYQAVEKQLEELKGHRRAFHVCALMWSLFRSAIPPCGKSYFCHNITFKCICRKPIPLQPPNIPGYRSILL</sequence>
<evidence type="ECO:0000313" key="4">
    <source>
        <dbReference type="Proteomes" id="UP000076871"/>
    </source>
</evidence>
<accession>A0A165DC69</accession>
<dbReference type="AlphaFoldDB" id="A0A165DC69"/>
<dbReference type="EMBL" id="KV427636">
    <property type="protein sequence ID" value="KZT04537.1"/>
    <property type="molecule type" value="Genomic_DNA"/>
</dbReference>
<dbReference type="STRING" id="1314785.A0A165DC69"/>
<dbReference type="Proteomes" id="UP000076871">
    <property type="component" value="Unassembled WGS sequence"/>
</dbReference>